<name>A0A853BBK1_9PSEU</name>
<reference evidence="9 10" key="1">
    <citation type="submission" date="2020-07" db="EMBL/GenBank/DDBJ databases">
        <title>Sequencing the genomes of 1000 actinobacteria strains.</title>
        <authorList>
            <person name="Klenk H.-P."/>
        </authorList>
    </citation>
    <scope>NUCLEOTIDE SEQUENCE [LARGE SCALE GENOMIC DNA]</scope>
    <source>
        <strain evidence="9 10">DSM 104006</strain>
    </source>
</reference>
<gene>
    <name evidence="9" type="ORF">HNR02_005079</name>
</gene>
<dbReference type="Proteomes" id="UP000549616">
    <property type="component" value="Unassembled WGS sequence"/>
</dbReference>
<evidence type="ECO:0000256" key="3">
    <source>
        <dbReference type="ARBA" id="ARBA00022475"/>
    </source>
</evidence>
<dbReference type="CDD" id="cd06261">
    <property type="entry name" value="TM_PBP2"/>
    <property type="match status" value="1"/>
</dbReference>
<dbReference type="InterPro" id="IPR035906">
    <property type="entry name" value="MetI-like_sf"/>
</dbReference>
<evidence type="ECO:0000313" key="9">
    <source>
        <dbReference type="EMBL" id="NYI91756.1"/>
    </source>
</evidence>
<evidence type="ECO:0000256" key="7">
    <source>
        <dbReference type="RuleBase" id="RU363032"/>
    </source>
</evidence>
<comment type="caution">
    <text evidence="9">The sequence shown here is derived from an EMBL/GenBank/DDBJ whole genome shotgun (WGS) entry which is preliminary data.</text>
</comment>
<keyword evidence="5 7" id="KW-1133">Transmembrane helix</keyword>
<dbReference type="Pfam" id="PF00528">
    <property type="entry name" value="BPD_transp_1"/>
    <property type="match status" value="1"/>
</dbReference>
<sequence>MTALAATPSRSRLRALARQPGLVLSVLVLLVVIAWALAPGVFTARDPIQGVVAQRLRPPSAEHWFGTDYLGRDLYARVVHGAALSLSATVVAVGVALVAGAVIGALAGYTGGWVDGALMRLMDVLLAIPGLLLALAMVTALGFGVLQVAVAVGVVSVANFARVTRAEVLTVRHADFVTAARGGGVRGPAVLVTHVLPNSAGPVLSLAALDIGSILLTVSALSFLGFGAAPPTPEWGALVAGGRDYLRAAWWLTTFPGLVIAVVVLSTNRVARALERRRRESW</sequence>
<feature type="transmembrane region" description="Helical" evidence="7">
    <location>
        <begin position="248"/>
        <end position="271"/>
    </location>
</feature>
<comment type="similarity">
    <text evidence="7">Belongs to the binding-protein-dependent transport system permease family.</text>
</comment>
<protein>
    <submittedName>
        <fullName evidence="9">Peptide/nickel transport system permease protein</fullName>
    </submittedName>
</protein>
<feature type="domain" description="ABC transmembrane type-1" evidence="8">
    <location>
        <begin position="82"/>
        <end position="271"/>
    </location>
</feature>
<dbReference type="InterPro" id="IPR050366">
    <property type="entry name" value="BP-dependent_transpt_permease"/>
</dbReference>
<dbReference type="GO" id="GO:0055085">
    <property type="term" value="P:transmembrane transport"/>
    <property type="evidence" value="ECO:0007669"/>
    <property type="project" value="InterPro"/>
</dbReference>
<dbReference type="AlphaFoldDB" id="A0A853BBK1"/>
<keyword evidence="10" id="KW-1185">Reference proteome</keyword>
<keyword evidence="2 7" id="KW-0813">Transport</keyword>
<proteinExistence type="inferred from homology"/>
<evidence type="ECO:0000259" key="8">
    <source>
        <dbReference type="PROSITE" id="PS50928"/>
    </source>
</evidence>
<evidence type="ECO:0000256" key="2">
    <source>
        <dbReference type="ARBA" id="ARBA00022448"/>
    </source>
</evidence>
<dbReference type="PROSITE" id="PS50928">
    <property type="entry name" value="ABC_TM1"/>
    <property type="match status" value="1"/>
</dbReference>
<evidence type="ECO:0000313" key="10">
    <source>
        <dbReference type="Proteomes" id="UP000549616"/>
    </source>
</evidence>
<accession>A0A853BBK1</accession>
<keyword evidence="4 7" id="KW-0812">Transmembrane</keyword>
<evidence type="ECO:0000256" key="1">
    <source>
        <dbReference type="ARBA" id="ARBA00004651"/>
    </source>
</evidence>
<feature type="transmembrane region" description="Helical" evidence="7">
    <location>
        <begin position="21"/>
        <end position="42"/>
    </location>
</feature>
<feature type="transmembrane region" description="Helical" evidence="7">
    <location>
        <begin position="121"/>
        <end position="138"/>
    </location>
</feature>
<keyword evidence="3" id="KW-1003">Cell membrane</keyword>
<organism evidence="9 10">
    <name type="scientific">Amycolatopsis endophytica</name>
    <dbReference type="NCBI Taxonomy" id="860233"/>
    <lineage>
        <taxon>Bacteria</taxon>
        <taxon>Bacillati</taxon>
        <taxon>Actinomycetota</taxon>
        <taxon>Actinomycetes</taxon>
        <taxon>Pseudonocardiales</taxon>
        <taxon>Pseudonocardiaceae</taxon>
        <taxon>Amycolatopsis</taxon>
    </lineage>
</organism>
<feature type="transmembrane region" description="Helical" evidence="7">
    <location>
        <begin position="82"/>
        <end position="109"/>
    </location>
</feature>
<dbReference type="SUPFAM" id="SSF161098">
    <property type="entry name" value="MetI-like"/>
    <property type="match status" value="1"/>
</dbReference>
<keyword evidence="6 7" id="KW-0472">Membrane</keyword>
<evidence type="ECO:0000256" key="5">
    <source>
        <dbReference type="ARBA" id="ARBA00022989"/>
    </source>
</evidence>
<dbReference type="InterPro" id="IPR000515">
    <property type="entry name" value="MetI-like"/>
</dbReference>
<evidence type="ECO:0000256" key="6">
    <source>
        <dbReference type="ARBA" id="ARBA00023136"/>
    </source>
</evidence>
<comment type="subcellular location">
    <subcellularLocation>
        <location evidence="1 7">Cell membrane</location>
        <topology evidence="1 7">Multi-pass membrane protein</topology>
    </subcellularLocation>
</comment>
<dbReference type="GO" id="GO:0005886">
    <property type="term" value="C:plasma membrane"/>
    <property type="evidence" value="ECO:0007669"/>
    <property type="project" value="UniProtKB-SubCell"/>
</dbReference>
<dbReference type="EMBL" id="JACCFK010000001">
    <property type="protein sequence ID" value="NYI91756.1"/>
    <property type="molecule type" value="Genomic_DNA"/>
</dbReference>
<dbReference type="PANTHER" id="PTHR43386">
    <property type="entry name" value="OLIGOPEPTIDE TRANSPORT SYSTEM PERMEASE PROTEIN APPC"/>
    <property type="match status" value="1"/>
</dbReference>
<dbReference type="PANTHER" id="PTHR43386:SF1">
    <property type="entry name" value="D,D-DIPEPTIDE TRANSPORT SYSTEM PERMEASE PROTEIN DDPC-RELATED"/>
    <property type="match status" value="1"/>
</dbReference>
<dbReference type="Gene3D" id="1.10.3720.10">
    <property type="entry name" value="MetI-like"/>
    <property type="match status" value="1"/>
</dbReference>
<evidence type="ECO:0000256" key="4">
    <source>
        <dbReference type="ARBA" id="ARBA00022692"/>
    </source>
</evidence>